<keyword evidence="3 11" id="KW-0645">Protease</keyword>
<dbReference type="InterPro" id="IPR001353">
    <property type="entry name" value="Proteasome_sua/b"/>
</dbReference>
<comment type="subcellular location">
    <subcellularLocation>
        <location evidence="11">Cytoplasm</location>
    </subcellularLocation>
</comment>
<dbReference type="PANTHER" id="PTHR32194:SF0">
    <property type="entry name" value="ATP-DEPENDENT PROTEASE SUBUNIT HSLV"/>
    <property type="match status" value="1"/>
</dbReference>
<comment type="similarity">
    <text evidence="11">Belongs to the peptidase T1B family.</text>
</comment>
<protein>
    <recommendedName>
        <fullName evidence="11 12">Proteasome subunit beta</fullName>
        <ecNumber evidence="11 12">3.4.25.1</ecNumber>
    </recommendedName>
    <alternativeName>
        <fullName evidence="11">20S proteasome beta subunit</fullName>
    </alternativeName>
    <alternativeName>
        <fullName evidence="11">Proteasome core protein PrcB</fullName>
    </alternativeName>
</protein>
<comment type="subunit">
    <text evidence="11">The 20S proteasome core is composed of 14 alpha and 14 beta subunits that assemble into four stacked heptameric rings, resulting in a barrel-shaped structure. The two inner rings, each composed of seven catalytic beta subunits, are sandwiched by two outer rings, each composed of seven alpha subunits. The catalytic chamber with the active sites is on the inside of the barrel. Has a gated structure, the ends of the cylinder being occluded by the N-termini of the alpha-subunits. Is capped by the proteasome-associated ATPase, ARC.</text>
</comment>
<evidence type="ECO:0000256" key="1">
    <source>
        <dbReference type="ARBA" id="ARBA00001198"/>
    </source>
</evidence>
<dbReference type="Proteomes" id="UP000198677">
    <property type="component" value="Unassembled WGS sequence"/>
</dbReference>
<keyword evidence="5 11" id="KW-0378">Hydrolase</keyword>
<feature type="chain" id="PRO_5023508099" description="Proteasome subunit beta" evidence="11">
    <location>
        <begin position="64"/>
        <end position="292"/>
    </location>
</feature>
<comment type="activity regulation">
    <text evidence="11">The formation of the proteasomal ATPase ARC-20S proteasome complex, likely via the docking of the C-termini of ARC into the intersubunit pockets in the alpha-rings, may trigger opening of the gate for substrate entry. Interconversion between the open-gate and close-gate conformations leads to a dynamic regulation of the 20S proteasome proteolysis activity.</text>
</comment>
<dbReference type="GO" id="GO:0019941">
    <property type="term" value="P:modification-dependent protein catabolic process"/>
    <property type="evidence" value="ECO:0007669"/>
    <property type="project" value="UniProtKB-UniRule"/>
</dbReference>
<dbReference type="NCBIfam" id="TIGR03690">
    <property type="entry name" value="20S_bact_beta"/>
    <property type="match status" value="1"/>
</dbReference>
<evidence type="ECO:0000256" key="5">
    <source>
        <dbReference type="ARBA" id="ARBA00022801"/>
    </source>
</evidence>
<name>A0A1H7LEE5_9NOCA</name>
<dbReference type="SUPFAM" id="SSF56235">
    <property type="entry name" value="N-terminal nucleophile aminohydrolases (Ntn hydrolases)"/>
    <property type="match status" value="1"/>
</dbReference>
<dbReference type="GO" id="GO:0019774">
    <property type="term" value="C:proteasome core complex, beta-subunit complex"/>
    <property type="evidence" value="ECO:0007669"/>
    <property type="project" value="UniProtKB-UniRule"/>
</dbReference>
<dbReference type="Gene3D" id="3.60.20.10">
    <property type="entry name" value="Glutamine Phosphoribosylpyrophosphate, subunit 1, domain 1"/>
    <property type="match status" value="1"/>
</dbReference>
<evidence type="ECO:0000256" key="9">
    <source>
        <dbReference type="ARBA" id="ARBA00054220"/>
    </source>
</evidence>
<evidence type="ECO:0000256" key="3">
    <source>
        <dbReference type="ARBA" id="ARBA00022670"/>
    </source>
</evidence>
<comment type="pathway">
    <text evidence="11">Protein degradation; proteasomal Pup-dependent pathway.</text>
</comment>
<dbReference type="PROSITE" id="PS51476">
    <property type="entry name" value="PROTEASOME_BETA_2"/>
    <property type="match status" value="1"/>
</dbReference>
<gene>
    <name evidence="11" type="primary">prcB</name>
    <name evidence="13" type="ORF">SAMN05444583_10521</name>
</gene>
<dbReference type="EMBL" id="FOAW01000005">
    <property type="protein sequence ID" value="SEK96875.1"/>
    <property type="molecule type" value="Genomic_DNA"/>
</dbReference>
<dbReference type="OrthoDB" id="5174038at2"/>
<feature type="propeptide" id="PRO_5011803628" description="Removed in mature form; by autocatalysis" evidence="11">
    <location>
        <begin position="1"/>
        <end position="63"/>
    </location>
</feature>
<evidence type="ECO:0000256" key="11">
    <source>
        <dbReference type="HAMAP-Rule" id="MF_02113"/>
    </source>
</evidence>
<evidence type="ECO:0000313" key="14">
    <source>
        <dbReference type="Proteomes" id="UP000198677"/>
    </source>
</evidence>
<keyword evidence="14" id="KW-1185">Reference proteome</keyword>
<sequence length="292" mass="30728">MTADHQRSVTGGERLHFGSQLSSFSDHLRKHAPELLPENRIDLGRQRAGRGDSMDAADIAPHGTTIVALTFAGGVLIAGDRRATMGNLIASRDVEKVYVTDDYSAAGIAGTAGVAIELVRLFAVELEHYEKIEGVPLTFDGKANRLSSMVRGNLPAAMQGLAVVPLLVGFDLDSATPEKAGRIVSYDVVGGRYEERAGYHAVGSGSLFAKSALKKLFDPKADEEHALRAAIESLYDAADDDSATGGPDVSRGIYPTAVVITAAGAVTVPQERTSALAKAVIAERTEEAGENA</sequence>
<dbReference type="UniPathway" id="UPA00997"/>
<comment type="function">
    <text evidence="9">Component of the proteasome core, a large protease complex with broad specificity involved in protein degradation. The R.erythropolis proteasomes are able to cleave oligopeptides after Tyr, Phe and Leu, very poorly after Arg but not after Glu. Thus, displays chymotrypsin-like activity, low trypsin-like activity but no caspase-like activity.</text>
</comment>
<comment type="subunit">
    <text evidence="10">The 20S proteasome core is composed of 14 alpha and 14 beta subunits that assemble into four stacked heptameric rings, resulting in a barrel-shaped structure. The two inner rings, each composed of seven catalytic beta subunits, are sandwiched by two outer rings, each composed of seven alpha subunits. All four combinations of alpha- and beta-subunits (beta2-alpha1, beta2-alpha2, beta1-alpha2 and beta1-alpha1) yield fully assembled and proteolytically active proteasomes. The catalytic chamber with the active sites is on the inside of the barrel. Has probably a gated structure, the ends of the cylinder being occluded by the N-termini of the alpha-subunits. Is likely capped by the proteasome-associated ATPase, ARC.</text>
</comment>
<dbReference type="Pfam" id="PF00227">
    <property type="entry name" value="Proteasome"/>
    <property type="match status" value="1"/>
</dbReference>
<dbReference type="EC" id="3.4.25.1" evidence="11 12"/>
<organism evidence="13 14">
    <name type="scientific">Rhodococcus maanshanensis</name>
    <dbReference type="NCBI Taxonomy" id="183556"/>
    <lineage>
        <taxon>Bacteria</taxon>
        <taxon>Bacillati</taxon>
        <taxon>Actinomycetota</taxon>
        <taxon>Actinomycetes</taxon>
        <taxon>Mycobacteriales</taxon>
        <taxon>Nocardiaceae</taxon>
        <taxon>Rhodococcus</taxon>
    </lineage>
</organism>
<keyword evidence="8 11" id="KW-0865">Zymogen</keyword>
<dbReference type="PANTHER" id="PTHR32194">
    <property type="entry name" value="METALLOPROTEASE TLDD"/>
    <property type="match status" value="1"/>
</dbReference>
<evidence type="ECO:0000256" key="7">
    <source>
        <dbReference type="ARBA" id="ARBA00022942"/>
    </source>
</evidence>
<dbReference type="HAMAP" id="MF_02113_B">
    <property type="entry name" value="Proteasome_B_B"/>
    <property type="match status" value="1"/>
</dbReference>
<dbReference type="RefSeq" id="WP_072749873.1">
    <property type="nucleotide sequence ID" value="NZ_FOAW01000005.1"/>
</dbReference>
<dbReference type="GO" id="GO:0010498">
    <property type="term" value="P:proteasomal protein catabolic process"/>
    <property type="evidence" value="ECO:0007669"/>
    <property type="project" value="UniProtKB-UniRule"/>
</dbReference>
<evidence type="ECO:0000256" key="10">
    <source>
        <dbReference type="ARBA" id="ARBA00066294"/>
    </source>
</evidence>
<evidence type="ECO:0000313" key="13">
    <source>
        <dbReference type="EMBL" id="SEK96875.1"/>
    </source>
</evidence>
<dbReference type="InterPro" id="IPR029055">
    <property type="entry name" value="Ntn_hydrolases_N"/>
</dbReference>
<dbReference type="AlphaFoldDB" id="A0A1H7LEE5"/>
<evidence type="ECO:0000256" key="12">
    <source>
        <dbReference type="NCBIfam" id="TIGR03690"/>
    </source>
</evidence>
<evidence type="ECO:0000256" key="4">
    <source>
        <dbReference type="ARBA" id="ARBA00022698"/>
    </source>
</evidence>
<dbReference type="InterPro" id="IPR022483">
    <property type="entry name" value="PSB_actinobac"/>
</dbReference>
<evidence type="ECO:0000256" key="6">
    <source>
        <dbReference type="ARBA" id="ARBA00022813"/>
    </source>
</evidence>
<feature type="active site" description="Nucleophile" evidence="11">
    <location>
        <position position="64"/>
    </location>
</feature>
<keyword evidence="4 11" id="KW-0888">Threonine protease</keyword>
<dbReference type="GO" id="GO:0004298">
    <property type="term" value="F:threonine-type endopeptidase activity"/>
    <property type="evidence" value="ECO:0007669"/>
    <property type="project" value="UniProtKB-UniRule"/>
</dbReference>
<reference evidence="14" key="1">
    <citation type="submission" date="2016-10" db="EMBL/GenBank/DDBJ databases">
        <authorList>
            <person name="Varghese N."/>
            <person name="Submissions S."/>
        </authorList>
    </citation>
    <scope>NUCLEOTIDE SEQUENCE [LARGE SCALE GENOMIC DNA]</scope>
    <source>
        <strain evidence="14">DSM 44675</strain>
    </source>
</reference>
<proteinExistence type="inferred from homology"/>
<evidence type="ECO:0000256" key="8">
    <source>
        <dbReference type="ARBA" id="ARBA00023145"/>
    </source>
</evidence>
<dbReference type="InterPro" id="IPR023333">
    <property type="entry name" value="Proteasome_suB-type"/>
</dbReference>
<evidence type="ECO:0000256" key="2">
    <source>
        <dbReference type="ARBA" id="ARBA00022490"/>
    </source>
</evidence>
<accession>A0A1H7LEE5</accession>
<dbReference type="CDD" id="cd01906">
    <property type="entry name" value="proteasome_protease_HslV"/>
    <property type="match status" value="1"/>
</dbReference>
<keyword evidence="7 11" id="KW-0647">Proteasome</keyword>
<comment type="catalytic activity">
    <reaction evidence="1 11">
        <text>Cleavage of peptide bonds with very broad specificity.</text>
        <dbReference type="EC" id="3.4.25.1"/>
    </reaction>
</comment>
<dbReference type="GO" id="GO:0005737">
    <property type="term" value="C:cytoplasm"/>
    <property type="evidence" value="ECO:0007669"/>
    <property type="project" value="UniProtKB-SubCell"/>
</dbReference>
<keyword evidence="6 11" id="KW-0068">Autocatalytic cleavage</keyword>
<keyword evidence="2 11" id="KW-0963">Cytoplasm</keyword>
<dbReference type="FunFam" id="3.60.20.10:FF:000046">
    <property type="entry name" value="Proteasome subunit beta"/>
    <property type="match status" value="1"/>
</dbReference>